<dbReference type="InterPro" id="IPR029472">
    <property type="entry name" value="Copia-like_N"/>
</dbReference>
<dbReference type="EMBL" id="QZWG01000019">
    <property type="protein sequence ID" value="RZB46051.1"/>
    <property type="molecule type" value="Genomic_DNA"/>
</dbReference>
<evidence type="ECO:0000313" key="3">
    <source>
        <dbReference type="Proteomes" id="UP000289340"/>
    </source>
</evidence>
<comment type="caution">
    <text evidence="2">The sequence shown here is derived from an EMBL/GenBank/DDBJ whole genome shotgun (WGS) entry which is preliminary data.</text>
</comment>
<gene>
    <name evidence="2" type="ORF">D0Y65_050189</name>
</gene>
<protein>
    <recommendedName>
        <fullName evidence="1">Retrotransposon Copia-like N-terminal domain-containing protein</fullName>
    </recommendedName>
</protein>
<dbReference type="Proteomes" id="UP000289340">
    <property type="component" value="Chromosome 19"/>
</dbReference>
<dbReference type="Pfam" id="PF14244">
    <property type="entry name" value="Retrotran_gag_3"/>
    <property type="match status" value="1"/>
</dbReference>
<proteinExistence type="predicted"/>
<dbReference type="PANTHER" id="PTHR37610">
    <property type="entry name" value="CCHC-TYPE DOMAIN-CONTAINING PROTEIN"/>
    <property type="match status" value="1"/>
</dbReference>
<dbReference type="AlphaFoldDB" id="A0A445FB46"/>
<accession>A0A445FB46</accession>
<dbReference type="PANTHER" id="PTHR37610:SF55">
    <property type="entry name" value="RETROTRANSPOSON COPIA-LIKE N-TERMINAL DOMAIN-CONTAINING PROTEIN"/>
    <property type="match status" value="1"/>
</dbReference>
<name>A0A445FB46_GLYSO</name>
<organism evidence="2 3">
    <name type="scientific">Glycine soja</name>
    <name type="common">Wild soybean</name>
    <dbReference type="NCBI Taxonomy" id="3848"/>
    <lineage>
        <taxon>Eukaryota</taxon>
        <taxon>Viridiplantae</taxon>
        <taxon>Streptophyta</taxon>
        <taxon>Embryophyta</taxon>
        <taxon>Tracheophyta</taxon>
        <taxon>Spermatophyta</taxon>
        <taxon>Magnoliopsida</taxon>
        <taxon>eudicotyledons</taxon>
        <taxon>Gunneridae</taxon>
        <taxon>Pentapetalae</taxon>
        <taxon>rosids</taxon>
        <taxon>fabids</taxon>
        <taxon>Fabales</taxon>
        <taxon>Fabaceae</taxon>
        <taxon>Papilionoideae</taxon>
        <taxon>50 kb inversion clade</taxon>
        <taxon>NPAAA clade</taxon>
        <taxon>indigoferoid/millettioid clade</taxon>
        <taxon>Phaseoleae</taxon>
        <taxon>Glycine</taxon>
        <taxon>Glycine subgen. Soja</taxon>
    </lineage>
</organism>
<evidence type="ECO:0000259" key="1">
    <source>
        <dbReference type="Pfam" id="PF14244"/>
    </source>
</evidence>
<keyword evidence="3" id="KW-1185">Reference proteome</keyword>
<evidence type="ECO:0000313" key="2">
    <source>
        <dbReference type="EMBL" id="RZB46051.1"/>
    </source>
</evidence>
<reference evidence="2 3" key="1">
    <citation type="submission" date="2018-09" db="EMBL/GenBank/DDBJ databases">
        <title>A high-quality reference genome of wild soybean provides a powerful tool to mine soybean genomes.</title>
        <authorList>
            <person name="Xie M."/>
            <person name="Chung C.Y.L."/>
            <person name="Li M.-W."/>
            <person name="Wong F.-L."/>
            <person name="Chan T.-F."/>
            <person name="Lam H.-M."/>
        </authorList>
    </citation>
    <scope>NUCLEOTIDE SEQUENCE [LARGE SCALE GENOMIC DNA]</scope>
    <source>
        <strain evidence="3">cv. W05</strain>
        <tissue evidence="2">Hypocotyl of etiolated seedlings</tissue>
    </source>
</reference>
<sequence>MVDEATYLYILQDAQNASNPLYIHPNESPSTVLVSPPLSYGNYHSWSRAMKMSPLIKNKLGFVDGTIVEPPKNHVVLPFWE</sequence>
<feature type="domain" description="Retrotransposon Copia-like N-terminal" evidence="1">
    <location>
        <begin position="24"/>
        <end position="71"/>
    </location>
</feature>